<dbReference type="InterPro" id="IPR006514">
    <property type="entry name" value="IRX15/GXM/AGM"/>
</dbReference>
<keyword evidence="4 6" id="KW-1133">Transmembrane helix</keyword>
<evidence type="ECO:0000256" key="5">
    <source>
        <dbReference type="ARBA" id="ARBA00023136"/>
    </source>
</evidence>
<keyword evidence="5 6" id="KW-0472">Membrane</keyword>
<evidence type="ECO:0000256" key="6">
    <source>
        <dbReference type="SAM" id="Phobius"/>
    </source>
</evidence>
<dbReference type="AlphaFoldDB" id="A0AA38CBC1"/>
<name>A0AA38CBC1_TAXCH</name>
<dbReference type="EMBL" id="JAHRHJ020000182">
    <property type="protein sequence ID" value="KAH9294364.1"/>
    <property type="molecule type" value="Genomic_DNA"/>
</dbReference>
<evidence type="ECO:0000313" key="7">
    <source>
        <dbReference type="EMBL" id="KAH9294364.1"/>
    </source>
</evidence>
<accession>A0AA38CBC1</accession>
<proteinExistence type="predicted"/>
<organism evidence="7 8">
    <name type="scientific">Taxus chinensis</name>
    <name type="common">Chinese yew</name>
    <name type="synonym">Taxus wallichiana var. chinensis</name>
    <dbReference type="NCBI Taxonomy" id="29808"/>
    <lineage>
        <taxon>Eukaryota</taxon>
        <taxon>Viridiplantae</taxon>
        <taxon>Streptophyta</taxon>
        <taxon>Embryophyta</taxon>
        <taxon>Tracheophyta</taxon>
        <taxon>Spermatophyta</taxon>
        <taxon>Pinopsida</taxon>
        <taxon>Pinidae</taxon>
        <taxon>Conifers II</taxon>
        <taxon>Cupressales</taxon>
        <taxon>Taxaceae</taxon>
        <taxon>Taxus</taxon>
    </lineage>
</organism>
<reference evidence="7 8" key="1">
    <citation type="journal article" date="2021" name="Nat. Plants">
        <title>The Taxus genome provides insights into paclitaxel biosynthesis.</title>
        <authorList>
            <person name="Xiong X."/>
            <person name="Gou J."/>
            <person name="Liao Q."/>
            <person name="Li Y."/>
            <person name="Zhou Q."/>
            <person name="Bi G."/>
            <person name="Li C."/>
            <person name="Du R."/>
            <person name="Wang X."/>
            <person name="Sun T."/>
            <person name="Guo L."/>
            <person name="Liang H."/>
            <person name="Lu P."/>
            <person name="Wu Y."/>
            <person name="Zhang Z."/>
            <person name="Ro D.K."/>
            <person name="Shang Y."/>
            <person name="Huang S."/>
            <person name="Yan J."/>
        </authorList>
    </citation>
    <scope>NUCLEOTIDE SEQUENCE [LARGE SCALE GENOMIC DNA]</scope>
    <source>
        <strain evidence="7">Ta-2019</strain>
    </source>
</reference>
<comment type="subcellular location">
    <subcellularLocation>
        <location evidence="2">Endomembrane system</location>
    </subcellularLocation>
    <subcellularLocation>
        <location evidence="1">Membrane</location>
        <topology evidence="1">Single-pass membrane protein</topology>
    </subcellularLocation>
</comment>
<dbReference type="Proteomes" id="UP000824469">
    <property type="component" value="Unassembled WGS sequence"/>
</dbReference>
<evidence type="ECO:0000313" key="8">
    <source>
        <dbReference type="Proteomes" id="UP000824469"/>
    </source>
</evidence>
<dbReference type="GO" id="GO:0012505">
    <property type="term" value="C:endomembrane system"/>
    <property type="evidence" value="ECO:0007669"/>
    <property type="project" value="UniProtKB-SubCell"/>
</dbReference>
<dbReference type="NCBIfam" id="TIGR01627">
    <property type="entry name" value="A_thal_3515"/>
    <property type="match status" value="1"/>
</dbReference>
<feature type="transmembrane region" description="Helical" evidence="6">
    <location>
        <begin position="24"/>
        <end position="43"/>
    </location>
</feature>
<comment type="caution">
    <text evidence="7">The sequence shown here is derived from an EMBL/GenBank/DDBJ whole genome shotgun (WGS) entry which is preliminary data.</text>
</comment>
<dbReference type="GO" id="GO:0045492">
    <property type="term" value="P:xylan biosynthetic process"/>
    <property type="evidence" value="ECO:0007669"/>
    <property type="project" value="InterPro"/>
</dbReference>
<dbReference type="OMA" id="RRCCAWL"/>
<evidence type="ECO:0008006" key="9">
    <source>
        <dbReference type="Google" id="ProtNLM"/>
    </source>
</evidence>
<keyword evidence="8" id="KW-1185">Reference proteome</keyword>
<dbReference type="Pfam" id="PF21729">
    <property type="entry name" value="IRX15_IRX15L_GXM"/>
    <property type="match status" value="1"/>
</dbReference>
<evidence type="ECO:0000256" key="3">
    <source>
        <dbReference type="ARBA" id="ARBA00022692"/>
    </source>
</evidence>
<evidence type="ECO:0000256" key="4">
    <source>
        <dbReference type="ARBA" id="ARBA00022989"/>
    </source>
</evidence>
<evidence type="ECO:0000256" key="2">
    <source>
        <dbReference type="ARBA" id="ARBA00004308"/>
    </source>
</evidence>
<sequence length="316" mass="35718">MKAVAKLVVLQSTIHRLHKHGHRLWVLVFISFLTFASFAAFLVKEIHLFQAGGFEYKAIANSANRAGIPKDVIEALVHYAGANTSAQMSQGEIRAIAHSVLEKRPSNFLVFGLGHESFLWRILNYGGRTVFLDESEMWVNRLEEKHPEMEAYEVQYTTKVSESEQLLALAKEQSQTDCRPVQNLLLSDCKLGINDLPNYLYEVNWDVILIDGPRGYFPGAPGRMSAIFTASVLGRSKQEVKVTDIFVHDSSREVEKIYSDEFLCRENHVSSIGMLAHYKIQTMGKDSMEFCKNNSTSKAPLSSNLQWKKLTKVRSS</sequence>
<evidence type="ECO:0000256" key="1">
    <source>
        <dbReference type="ARBA" id="ARBA00004167"/>
    </source>
</evidence>
<gene>
    <name evidence="7" type="ORF">KI387_040432</name>
</gene>
<keyword evidence="3 6" id="KW-0812">Transmembrane</keyword>
<dbReference type="PANTHER" id="PTHR31444">
    <property type="entry name" value="OS11G0490100 PROTEIN"/>
    <property type="match status" value="1"/>
</dbReference>
<protein>
    <recommendedName>
        <fullName evidence="9">Polysaccharide biosynthesis domain-containing protein</fullName>
    </recommendedName>
</protein>
<dbReference type="GO" id="GO:0016020">
    <property type="term" value="C:membrane"/>
    <property type="evidence" value="ECO:0007669"/>
    <property type="project" value="UniProtKB-SubCell"/>
</dbReference>